<feature type="domain" description="HTH cro/C1-type" evidence="2">
    <location>
        <begin position="10"/>
        <end position="74"/>
    </location>
</feature>
<dbReference type="Proteomes" id="UP000189229">
    <property type="component" value="Unassembled WGS sequence"/>
</dbReference>
<evidence type="ECO:0000259" key="2">
    <source>
        <dbReference type="Pfam" id="PF13443"/>
    </source>
</evidence>
<accession>A0A1V3XT83</accession>
<dbReference type="InterPro" id="IPR001387">
    <property type="entry name" value="Cro/C1-type_HTH"/>
</dbReference>
<dbReference type="GO" id="GO:0003677">
    <property type="term" value="F:DNA binding"/>
    <property type="evidence" value="ECO:0007669"/>
    <property type="project" value="UniProtKB-KW"/>
</dbReference>
<proteinExistence type="predicted"/>
<protein>
    <submittedName>
        <fullName evidence="3">Cro/C1-type HTH DNA-binding domain protein</fullName>
    </submittedName>
</protein>
<keyword evidence="3" id="KW-0238">DNA-binding</keyword>
<sequence length="108" mass="11667">MRIAVGYHWHLRTKMAAAGMFATTDLVPLLAERGVVLSREQVYRLVAGVPERLSLTTLAALCDILSCTPADLIEPYRVARSRPTRGDSAGPAAPKRPTRARVLPDTGG</sequence>
<reference evidence="3 4" key="1">
    <citation type="submission" date="2017-02" db="EMBL/GenBank/DDBJ databases">
        <title>Complete genome sequences of Mycobacterium kansasii strains isolated from rhesus macaques.</title>
        <authorList>
            <person name="Panda A."/>
            <person name="Nagaraj S."/>
            <person name="Zhao X."/>
            <person name="Tettelin H."/>
            <person name="Detolla L.J."/>
        </authorList>
    </citation>
    <scope>NUCLEOTIDE SEQUENCE [LARGE SCALE GENOMIC DNA]</scope>
    <source>
        <strain evidence="3 4">11-3813</strain>
    </source>
</reference>
<evidence type="ECO:0000256" key="1">
    <source>
        <dbReference type="SAM" id="MobiDB-lite"/>
    </source>
</evidence>
<evidence type="ECO:0000313" key="3">
    <source>
        <dbReference type="EMBL" id="OOK81986.1"/>
    </source>
</evidence>
<organism evidence="3 4">
    <name type="scientific">Mycobacterium kansasii</name>
    <dbReference type="NCBI Taxonomy" id="1768"/>
    <lineage>
        <taxon>Bacteria</taxon>
        <taxon>Bacillati</taxon>
        <taxon>Actinomycetota</taxon>
        <taxon>Actinomycetes</taxon>
        <taxon>Mycobacteriales</taxon>
        <taxon>Mycobacteriaceae</taxon>
        <taxon>Mycobacterium</taxon>
    </lineage>
</organism>
<dbReference type="Pfam" id="PF13443">
    <property type="entry name" value="HTH_26"/>
    <property type="match status" value="1"/>
</dbReference>
<dbReference type="AlphaFoldDB" id="A0A1V3XT83"/>
<dbReference type="RefSeq" id="WP_023371791.1">
    <property type="nucleotide sequence ID" value="NZ_BLYZ01000001.1"/>
</dbReference>
<gene>
    <name evidence="3" type="ORF">BZL30_1369</name>
</gene>
<comment type="caution">
    <text evidence="3">The sequence shown here is derived from an EMBL/GenBank/DDBJ whole genome shotgun (WGS) entry which is preliminary data.</text>
</comment>
<evidence type="ECO:0000313" key="4">
    <source>
        <dbReference type="Proteomes" id="UP000189229"/>
    </source>
</evidence>
<dbReference type="EMBL" id="MVBM01000001">
    <property type="protein sequence ID" value="OOK81986.1"/>
    <property type="molecule type" value="Genomic_DNA"/>
</dbReference>
<name>A0A1V3XT83_MYCKA</name>
<feature type="region of interest" description="Disordered" evidence="1">
    <location>
        <begin position="78"/>
        <end position="108"/>
    </location>
</feature>